<dbReference type="EMBL" id="AQGS01001087">
    <property type="protein sequence ID" value="EPS35660.1"/>
    <property type="molecule type" value="Genomic_DNA"/>
</dbReference>
<feature type="region of interest" description="Disordered" evidence="2">
    <location>
        <begin position="1657"/>
        <end position="1694"/>
    </location>
</feature>
<dbReference type="eggNOG" id="KOG4177">
    <property type="taxonomic scope" value="Eukaryota"/>
</dbReference>
<dbReference type="InterPro" id="IPR019734">
    <property type="entry name" value="TPR_rpt"/>
</dbReference>
<feature type="compositionally biased region" description="Basic and acidic residues" evidence="2">
    <location>
        <begin position="1"/>
        <end position="10"/>
    </location>
</feature>
<dbReference type="InterPro" id="IPR002110">
    <property type="entry name" value="Ankyrin_rpt"/>
</dbReference>
<dbReference type="Gene3D" id="3.40.50.300">
    <property type="entry name" value="P-loop containing nucleotide triphosphate hydrolases"/>
    <property type="match status" value="1"/>
</dbReference>
<feature type="repeat" description="ANK" evidence="1">
    <location>
        <begin position="185"/>
        <end position="217"/>
    </location>
</feature>
<dbReference type="HOGENOM" id="CLU_241073_0_0_1"/>
<accession>S7ZY15</accession>
<sequence length="1694" mass="189537">MEDINRRYEQGKTALHKAAEAGDPKEIKKILDKNPDKNLQDQTGRTALHYVVLSRHRESLQAVRSLLDLNQQGGPATIDTVDEDRRTALHYAALNGKDRIARLLLSCGANPEILDKYGQGSLHIAAFKGRLTVLKALLECPNTDLNSFAGRFRQTALHQAADRGYHDIVAELLIKGAKPDLLDSKRRNPLHLAAIKGHDLVMKILIKEAPDLINRQDKSQRSPLFYAVQGNHVDVVNILKEAGADPESMDPHGRTILHHLANIGDIECVKLLISKNPGLKVDPEDHESNTPLYVAAGQGHEDIVRFLISHGANKNHKDPDNQRTILHKLADEGRKLAVEILLKVGADEEALDVEKKTALYLAAQGEHEETFDLLWKSKSGGLDATNADGQTLLHKAASKNELKPLKLIIRKGANLEVLDKDDKSALYIAAELGYTQIVTHLARCKAETSNQHGPFIHRAVREKNQKAVDALARIERQLNRRDIKAQTPLHVVPNGACEILQTLINYEAMTDVLDNNGRTPLHVFTERGDDAVDLVSELLKNGAIINTLDNFGHTPLHSAIKGGSKAIVITLLQYSADKEALNRMEIDGEPIIHYASEEVLCLLATPVRTDMLQLSRDKYTVGWLCALPSSELVAAIAMLDEQHKPCQLPSNDENAYLYGSINGHNIVIASLAPSQPGKVHATKLAQAMVRSFPNMKMNLLVGIGGGIPRRTPQIDSEKDIRLGDVVVGWPEQAGEHAVIQYDYKKVEEGGNGRLLGVLDKPAQQARNALGVLVANNILGKTKFAEHLNRIDQFSHPGLEKDNLYESTYPHGRGDTCSGCDPHRIINRPERKTQKLVFHLGTILSGDTVMKNAIIRDKLAEKFDSALCFEMEAAGVVDETRCLVIRGIADYADSHKNNMWHRYAAATAAAFAREILYSVDARATEDIGGLYGDLDCTPSPKVSTLVTNLFKVPFQRDANFTAREDILTKIDENFKTKSTGALTGIGGVGKSQIALEYCYRFRDKNPKGSVIWVYSGTTTRFQQEYRDIAMHLNLPGCAEKGFADMLPLVRGWLSIDRGVDWLMVIDNLDYEEGSEKLQSVGEKSRPLSEYIPYSPRGKILITSRNKRVLSGMVQQRGGEIIHIPPLDTTDAATLMKKKLPRETSDSEISELVRLLHGIPLAIAQSCAYISGDNGVSTSQYISWLKDDETRVSLLREEIGRQSDDHAPDTVLKTWELSFTQIMRTDPQAAEILSLMSLLDPAKIPKFLISTNANSFQFHRSINLLRNYSFITSIRGPEESFEMVELVQFAMKEWLRQNDSLELWWERAMKRLFQYFATDEYGNRENWQKRGTLAPHVEAILLYNAKSIRPKCMDFATRGALMRNYTSFVRRQGQHSILPKLCEETLEFHEEYLSDEPLSILECRTLKGLMLSSIGRYSEAVKIHQEVLTERELVLGERNRDTLRSMKNLAQALKKHGNVEQSAIMYRKAFKISQKTLGPDHEDTITTMSDMACALGDQGDYDASVKMLKIALKRKERTLTFDHPSTLATKEHLAEALASQGRYKKSEAMHRQVLELSITVLGAKHCDTLWCLNGLARVLLAQGKLQDAEDKFGDALALCSELLGLENPNTLTIMFNLAFTFENLGKYPKAEALYSQALKGMDKRDRELGESHQLRRICKDKLTEMRGKQAADDHPTRREARETPDEGRKRKKRRIV</sequence>
<feature type="repeat" description="ANK" evidence="1">
    <location>
        <begin position="10"/>
        <end position="42"/>
    </location>
</feature>
<dbReference type="InterPro" id="IPR011990">
    <property type="entry name" value="TPR-like_helical_dom_sf"/>
</dbReference>
<dbReference type="SUPFAM" id="SSF48403">
    <property type="entry name" value="Ankyrin repeat"/>
    <property type="match status" value="2"/>
</dbReference>
<dbReference type="OrthoDB" id="626167at2759"/>
<feature type="repeat" description="ANK" evidence="1">
    <location>
        <begin position="219"/>
        <end position="251"/>
    </location>
</feature>
<evidence type="ECO:0000256" key="1">
    <source>
        <dbReference type="PROSITE-ProRule" id="PRU00023"/>
    </source>
</evidence>
<dbReference type="SMART" id="SM00248">
    <property type="entry name" value="ANK"/>
    <property type="match status" value="15"/>
</dbReference>
<dbReference type="STRING" id="1284197.S7ZY15"/>
<dbReference type="GO" id="GO:0009116">
    <property type="term" value="P:nucleoside metabolic process"/>
    <property type="evidence" value="ECO:0007669"/>
    <property type="project" value="InterPro"/>
</dbReference>
<evidence type="ECO:0000313" key="4">
    <source>
        <dbReference type="Proteomes" id="UP000015100"/>
    </source>
</evidence>
<dbReference type="SMART" id="SM00028">
    <property type="entry name" value="TPR"/>
    <property type="match status" value="6"/>
</dbReference>
<feature type="repeat" description="ANK" evidence="1">
    <location>
        <begin position="388"/>
        <end position="420"/>
    </location>
</feature>
<dbReference type="InterPro" id="IPR036770">
    <property type="entry name" value="Ankyrin_rpt-contain_sf"/>
</dbReference>
<proteinExistence type="predicted"/>
<dbReference type="Pfam" id="PF13424">
    <property type="entry name" value="TPR_12"/>
    <property type="match status" value="2"/>
</dbReference>
<dbReference type="Gene3D" id="1.25.40.10">
    <property type="entry name" value="Tetratricopeptide repeat domain"/>
    <property type="match status" value="2"/>
</dbReference>
<keyword evidence="1" id="KW-0040">ANK repeat</keyword>
<dbReference type="SUPFAM" id="SSF52540">
    <property type="entry name" value="P-loop containing nucleoside triphosphate hydrolases"/>
    <property type="match status" value="1"/>
</dbReference>
<dbReference type="InterPro" id="IPR053137">
    <property type="entry name" value="NLR-like"/>
</dbReference>
<feature type="region of interest" description="Disordered" evidence="2">
    <location>
        <begin position="1"/>
        <end position="26"/>
    </location>
</feature>
<dbReference type="Pfam" id="PF00023">
    <property type="entry name" value="Ank"/>
    <property type="match status" value="2"/>
</dbReference>
<feature type="repeat" description="ANK" evidence="1">
    <location>
        <begin position="252"/>
        <end position="284"/>
    </location>
</feature>
<feature type="repeat" description="ANK" evidence="1">
    <location>
        <begin position="321"/>
        <end position="353"/>
    </location>
</feature>
<dbReference type="PROSITE" id="PS50297">
    <property type="entry name" value="ANK_REP_REGION"/>
    <property type="match status" value="9"/>
</dbReference>
<dbReference type="PANTHER" id="PTHR46082:SF6">
    <property type="entry name" value="AAA+ ATPASE DOMAIN-CONTAINING PROTEIN-RELATED"/>
    <property type="match status" value="1"/>
</dbReference>
<protein>
    <recommendedName>
        <fullName evidence="5">Nucleoside phosphorylase domain-containing protein</fullName>
    </recommendedName>
</protein>
<feature type="repeat" description="ANK" evidence="1">
    <location>
        <begin position="84"/>
        <end position="116"/>
    </location>
</feature>
<dbReference type="Proteomes" id="UP000015100">
    <property type="component" value="Unassembled WGS sequence"/>
</dbReference>
<feature type="compositionally biased region" description="Basic and acidic residues" evidence="2">
    <location>
        <begin position="1657"/>
        <end position="1686"/>
    </location>
</feature>
<dbReference type="Pfam" id="PF12796">
    <property type="entry name" value="Ank_2"/>
    <property type="match status" value="4"/>
</dbReference>
<feature type="repeat" description="ANK" evidence="1">
    <location>
        <begin position="287"/>
        <end position="319"/>
    </location>
</feature>
<dbReference type="InterPro" id="IPR027417">
    <property type="entry name" value="P-loop_NTPase"/>
</dbReference>
<keyword evidence="4" id="KW-1185">Reference proteome</keyword>
<evidence type="ECO:0008006" key="5">
    <source>
        <dbReference type="Google" id="ProtNLM"/>
    </source>
</evidence>
<reference evidence="4" key="2">
    <citation type="submission" date="2013-04" db="EMBL/GenBank/DDBJ databases">
        <title>Genomic mechanisms accounting for the adaptation to parasitism in nematode-trapping fungi.</title>
        <authorList>
            <person name="Ahren D.G."/>
        </authorList>
    </citation>
    <scope>NUCLEOTIDE SEQUENCE [LARGE SCALE GENOMIC DNA]</scope>
    <source>
        <strain evidence="4">CBS 200.50</strain>
    </source>
</reference>
<organism evidence="3 4">
    <name type="scientific">Dactylellina haptotyla (strain CBS 200.50)</name>
    <name type="common">Nematode-trapping fungus</name>
    <name type="synonym">Monacrosporium haptotylum</name>
    <dbReference type="NCBI Taxonomy" id="1284197"/>
    <lineage>
        <taxon>Eukaryota</taxon>
        <taxon>Fungi</taxon>
        <taxon>Dikarya</taxon>
        <taxon>Ascomycota</taxon>
        <taxon>Pezizomycotina</taxon>
        <taxon>Orbiliomycetes</taxon>
        <taxon>Orbiliales</taxon>
        <taxon>Orbiliaceae</taxon>
        <taxon>Dactylellina</taxon>
    </lineage>
</organism>
<feature type="repeat" description="ANK" evidence="1">
    <location>
        <begin position="516"/>
        <end position="550"/>
    </location>
</feature>
<gene>
    <name evidence="3" type="ORF">H072_10944</name>
</gene>
<feature type="repeat" description="ANK" evidence="1">
    <location>
        <begin position="152"/>
        <end position="184"/>
    </location>
</feature>
<feature type="compositionally biased region" description="Basic and acidic residues" evidence="2">
    <location>
        <begin position="17"/>
        <end position="26"/>
    </location>
</feature>
<feature type="repeat" description="ANK" evidence="1">
    <location>
        <begin position="551"/>
        <end position="583"/>
    </location>
</feature>
<dbReference type="Gene3D" id="3.40.50.1580">
    <property type="entry name" value="Nucleoside phosphorylase domain"/>
    <property type="match status" value="1"/>
</dbReference>
<reference evidence="3 4" key="1">
    <citation type="journal article" date="2013" name="PLoS Genet.">
        <title>Genomic mechanisms accounting for the adaptation to parasitism in nematode-trapping fungi.</title>
        <authorList>
            <person name="Meerupati T."/>
            <person name="Andersson K.M."/>
            <person name="Friman E."/>
            <person name="Kumar D."/>
            <person name="Tunlid A."/>
            <person name="Ahren D."/>
        </authorList>
    </citation>
    <scope>NUCLEOTIDE SEQUENCE [LARGE SCALE GENOMIC DNA]</scope>
    <source>
        <strain evidence="3 4">CBS 200.50</strain>
    </source>
</reference>
<dbReference type="SUPFAM" id="SSF48452">
    <property type="entry name" value="TPR-like"/>
    <property type="match status" value="2"/>
</dbReference>
<dbReference type="PANTHER" id="PTHR46082">
    <property type="entry name" value="ATP/GTP-BINDING PROTEIN-RELATED"/>
    <property type="match status" value="1"/>
</dbReference>
<dbReference type="Gene3D" id="1.25.40.20">
    <property type="entry name" value="Ankyrin repeat-containing domain"/>
    <property type="match status" value="4"/>
</dbReference>
<dbReference type="Pfam" id="PF13374">
    <property type="entry name" value="TPR_10"/>
    <property type="match status" value="1"/>
</dbReference>
<evidence type="ECO:0000256" key="2">
    <source>
        <dbReference type="SAM" id="MobiDB-lite"/>
    </source>
</evidence>
<dbReference type="PROSITE" id="PS50088">
    <property type="entry name" value="ANK_REPEAT"/>
    <property type="match status" value="11"/>
</dbReference>
<dbReference type="InterPro" id="IPR035994">
    <property type="entry name" value="Nucleoside_phosphorylase_sf"/>
</dbReference>
<dbReference type="GO" id="GO:0003824">
    <property type="term" value="F:catalytic activity"/>
    <property type="evidence" value="ECO:0007669"/>
    <property type="project" value="InterPro"/>
</dbReference>
<name>S7ZY15_DACHA</name>
<dbReference type="SUPFAM" id="SSF53167">
    <property type="entry name" value="Purine and uridine phosphorylases"/>
    <property type="match status" value="1"/>
</dbReference>
<comment type="caution">
    <text evidence="3">The sequence shown here is derived from an EMBL/GenBank/DDBJ whole genome shotgun (WGS) entry which is preliminary data.</text>
</comment>
<dbReference type="eggNOG" id="KOG1840">
    <property type="taxonomic scope" value="Eukaryota"/>
</dbReference>
<evidence type="ECO:0000313" key="3">
    <source>
        <dbReference type="EMBL" id="EPS35660.1"/>
    </source>
</evidence>